<keyword evidence="3" id="KW-0378">Hydrolase</keyword>
<dbReference type="Proteomes" id="UP000595224">
    <property type="component" value="Chromosome"/>
</dbReference>
<evidence type="ECO:0000313" key="4">
    <source>
        <dbReference type="Proteomes" id="UP000595224"/>
    </source>
</evidence>
<name>A0A7T3V4Y4_9SPIR</name>
<comment type="similarity">
    <text evidence="1">Belongs to the prokaryotic/mitochondrial release factor family.</text>
</comment>
<dbReference type="PANTHER" id="PTHR11075">
    <property type="entry name" value="PEPTIDE CHAIN RELEASE FACTOR"/>
    <property type="match status" value="1"/>
</dbReference>
<dbReference type="AlphaFoldDB" id="A0A7T3V4Y4"/>
<evidence type="ECO:0000256" key="1">
    <source>
        <dbReference type="ARBA" id="ARBA00010835"/>
    </source>
</evidence>
<dbReference type="KEGG" id="tper:IWA51_08810"/>
<evidence type="ECO:0000313" key="3">
    <source>
        <dbReference type="EMBL" id="QQA00370.1"/>
    </source>
</evidence>
<accession>A0A7T3V4Y4</accession>
<proteinExistence type="inferred from homology"/>
<keyword evidence="4" id="KW-1185">Reference proteome</keyword>
<dbReference type="GO" id="GO:0016150">
    <property type="term" value="F:translation release factor activity, codon nonspecific"/>
    <property type="evidence" value="ECO:0007669"/>
    <property type="project" value="TreeGrafter"/>
</dbReference>
<dbReference type="PANTHER" id="PTHR11075:SF54">
    <property type="entry name" value="LARGE RIBOSOMAL SUBUNIT PROTEIN ML62"/>
    <property type="match status" value="1"/>
</dbReference>
<organism evidence="3 4">
    <name type="scientific">Treponema peruense</name>
    <dbReference type="NCBI Taxonomy" id="2787628"/>
    <lineage>
        <taxon>Bacteria</taxon>
        <taxon>Pseudomonadati</taxon>
        <taxon>Spirochaetota</taxon>
        <taxon>Spirochaetia</taxon>
        <taxon>Spirochaetales</taxon>
        <taxon>Treponemataceae</taxon>
        <taxon>Treponema</taxon>
    </lineage>
</organism>
<dbReference type="InterPro" id="IPR052104">
    <property type="entry name" value="Mito_Release_Factor_mL62"/>
</dbReference>
<sequence length="137" mass="15740">MNRAELHESIERNIKFSFARSGGKGGQNVNKVNTKVHAVMPFCRIKGLSQEELSAARRKLDAVINSEDEICINVDDERYQDVNRKIAAERIESRIIQAAHIAVARKKTKPTKASKEKRLNQKKLRSELKNSRRRIIF</sequence>
<dbReference type="Gene3D" id="3.30.160.20">
    <property type="match status" value="1"/>
</dbReference>
<dbReference type="EC" id="3.1.1.29" evidence="3"/>
<dbReference type="GO" id="GO:0004045">
    <property type="term" value="F:peptidyl-tRNA hydrolase activity"/>
    <property type="evidence" value="ECO:0007669"/>
    <property type="project" value="UniProtKB-EC"/>
</dbReference>
<dbReference type="RefSeq" id="WP_177527563.1">
    <property type="nucleotide sequence ID" value="NZ_CBCSHE010000001.1"/>
</dbReference>
<protein>
    <submittedName>
        <fullName evidence="3">Aminoacyl-tRNA hydrolase</fullName>
        <ecNumber evidence="3">3.1.1.29</ecNumber>
    </submittedName>
</protein>
<dbReference type="Pfam" id="PF00472">
    <property type="entry name" value="RF-1"/>
    <property type="match status" value="1"/>
</dbReference>
<dbReference type="InterPro" id="IPR045853">
    <property type="entry name" value="Pep_chain_release_fac_I_sf"/>
</dbReference>
<dbReference type="SUPFAM" id="SSF75620">
    <property type="entry name" value="Release factor"/>
    <property type="match status" value="1"/>
</dbReference>
<dbReference type="PROSITE" id="PS00745">
    <property type="entry name" value="RF_PROK_I"/>
    <property type="match status" value="1"/>
</dbReference>
<feature type="domain" description="Prokaryotic-type class I peptide chain release factors" evidence="2">
    <location>
        <begin position="20"/>
        <end position="36"/>
    </location>
</feature>
<gene>
    <name evidence="3" type="primary">arfB</name>
    <name evidence="3" type="ORF">IWA51_08810</name>
</gene>
<reference evidence="3 4" key="1">
    <citation type="submission" date="2020-11" db="EMBL/GenBank/DDBJ databases">
        <title>Treponema Peruensis nv. sp., first commensal Treponema isolated from human feces.</title>
        <authorList>
            <person name="Belkhou C."/>
            <person name="Raes J."/>
        </authorList>
    </citation>
    <scope>NUCLEOTIDE SEQUENCE [LARGE SCALE GENOMIC DNA]</scope>
    <source>
        <strain evidence="3 4">RCC2812</strain>
    </source>
</reference>
<dbReference type="NCBIfam" id="NF006718">
    <property type="entry name" value="PRK09256.1"/>
    <property type="match status" value="1"/>
</dbReference>
<dbReference type="InterPro" id="IPR000352">
    <property type="entry name" value="Pep_chain_release_fac_I"/>
</dbReference>
<dbReference type="EMBL" id="CP064936">
    <property type="protein sequence ID" value="QQA00370.1"/>
    <property type="molecule type" value="Genomic_DNA"/>
</dbReference>
<evidence type="ECO:0000259" key="2">
    <source>
        <dbReference type="PROSITE" id="PS00745"/>
    </source>
</evidence>